<dbReference type="InterPro" id="IPR055014">
    <property type="entry name" value="BapA_Bap-like_C"/>
</dbReference>
<dbReference type="NCBIfam" id="NF045619">
    <property type="entry name" value="adhes_GNV_Cterm"/>
    <property type="match status" value="1"/>
</dbReference>
<feature type="domain" description="Bacterial Ig" evidence="2">
    <location>
        <begin position="2"/>
        <end position="75"/>
    </location>
</feature>
<feature type="domain" description="Bacterial Ig" evidence="2">
    <location>
        <begin position="1015"/>
        <end position="1097"/>
    </location>
</feature>
<gene>
    <name evidence="3" type="ORF">MFP26_16435</name>
</gene>
<feature type="compositionally biased region" description="Low complexity" evidence="1">
    <location>
        <begin position="920"/>
        <end position="930"/>
    </location>
</feature>
<dbReference type="NCBIfam" id="NF033510">
    <property type="entry name" value="Ca_tandemer"/>
    <property type="match status" value="14"/>
</dbReference>
<feature type="domain" description="Bacterial Ig" evidence="2">
    <location>
        <begin position="1100"/>
        <end position="1179"/>
    </location>
</feature>
<proteinExistence type="predicted"/>
<dbReference type="Pfam" id="PF17936">
    <property type="entry name" value="Big_6"/>
    <property type="match status" value="14"/>
</dbReference>
<dbReference type="InterPro" id="IPR010221">
    <property type="entry name" value="VCBS_dom"/>
</dbReference>
<dbReference type="InterPro" id="IPR041498">
    <property type="entry name" value="Big_6"/>
</dbReference>
<feature type="domain" description="Bacterial Ig" evidence="2">
    <location>
        <begin position="504"/>
        <end position="586"/>
    </location>
</feature>
<feature type="domain" description="Bacterial Ig" evidence="2">
    <location>
        <begin position="419"/>
        <end position="501"/>
    </location>
</feature>
<feature type="domain" description="Bacterial Ig" evidence="2">
    <location>
        <begin position="337"/>
        <end position="416"/>
    </location>
</feature>
<evidence type="ECO:0000313" key="4">
    <source>
        <dbReference type="Proteomes" id="UP001203069"/>
    </source>
</evidence>
<comment type="caution">
    <text evidence="3">The sequence shown here is derived from an EMBL/GenBank/DDBJ whole genome shotgun (WGS) entry which is preliminary data.</text>
</comment>
<evidence type="ECO:0000256" key="1">
    <source>
        <dbReference type="SAM" id="MobiDB-lite"/>
    </source>
</evidence>
<sequence>MVAEDGAAVSGNAEAGSTVTITDAAGNALGNVTVGDDGSFTVPLLPALTNGEAITVVASDAAGNASTTVTAVAPDTTAPSTPADLLVAADGSAVSGNAEAGSMVKITDAAGNELGSATVGDDGHFTVPLSPALTNGETITATTSDTAGNASAAATAVAPDTTAPSAPADLLVAADGSAVSGNAEAVSMVKITDAAGNELGSATVGNDGRFTVPLSPALTNGEAINVVASDTAGNASTAATATAPDATAPDAPEAYISDDATTVNGTAEAGSTVTVTLPDNSTQTATAAENGTWSITLPQGLTAGEQLAVTATDGAGNTSSAAQVTVPDTSVPDTTEPDAPEAAVSDDGLTVSGTAEPESTVTVTLPDSSTLTTTADAFGVYSVTLPTALTNGETVTVTATDAANNISASTAAIAPDLTAPAAPTDLQVSADGASISGTVEAGSKVSITDATGNALGEVTVGEDGHFTVPLSPALTNGEAINVVASDAAGNASTAATSTAPDTTAPSTPADLLVAEDGTAVSGTAEAGSTVKITDAAGNELGSVTVGDNGSFTVPLSPALTNGEAINVVASDAAGNASAATSITAPDTTAPSTPTALLVVADGTAVSGTAEAGSTVKITDAAGNELGRATVGNDGRFTVPLSPALTNGEAINVVASDAAGNASTAATSTAPDTTAPSTPADLLVAADGAAVSGTAEAGSTVKITDAAGNELGSVTVGEDGHFTVPLSPALTNGEAINVVASDAAGNASTAATSTAPDTTAPSTPTDLLVAADGAAVNGTAEAGSTVKITDAAGNELGSATVGDDGHFTVPLSPALTNGEAINVVASDAAGNASTAVTATAPDATAPDAPEAYISDDGTTVNGTAEAGSTVTVTLPDNSTQTATAAENGTWSITLPQGLTAGEQLAVTATDGAGNTSSAAQVTVPDTSVPDTTEPDAPEAAVSDDGLTVSGTAEPESTVTVTLPDSSTLTTTADAFGVYSVTLPTALINGETVTVTATDAANNISASTAAIAPDLTAPAVPTDLLVAVDGAAVSGTTEAGSRVTITDAAGNALGSATAGDDGRFTVPLSPALTNGEAITATASDAAGNASASATVTAPDTTAPDAPSAAVSDDGGSISGVAESGSSVTITLADGSVATVQANAQGNYSYDFPSAQANGQSVSVTAADAAGNISAATNVIAPVLELAANDNNVSLELATDAEVTTESYSDWGVLVVGALGNIASLLGNDSAQVTFTIDDGATADVVLEANATGGVLSLLNSMGMLVQQYNADTDSWTTVIDTADSQWASLLTIGNNGVTLNVENMNEGTYRALAYNTALLSVGSFVSVAATVTQTAAGVVNGETLHTGNVITDEDLNHGTDIAPAGTVVTQVAHGAGEAVSVTADGAAIQGEYGMLSINQDGGYTYTLTDTSTAVLGHTDSFTYTVTANGETSTARLVVSLGTEPGASGNVVAVDDSAAITYATTVDEIDNGASSQSGFTVLNLGLGSVLNVGILDDITNPIIFDVEEGVTRTMTLQASVGGVSLLSGFDLYIYKFNDATQQYDQYRTVENWLTAPLLGGSSDELTLTLDGGKYLFLLDTAYGVSALTRYTLHILEDHIYTVETVSASASGSVMEDDIAPTGSSISAVNGVAIAADGVTSVTGEYGVLTIDAQGHYTYTLNAGVGADGITAPDSFVYTLTSPDGESDNGTLNINLVASPLTAVDDSVTLAATAVQEETSYSDGDAGSTAWRSSLLGSTSGSASGTVTVAEHTLVKDASITFKVDSLLSLGSLSIGWTLLNSDGTELANGTVGSGTLLGSSATVSLGDLTLDAGEYTLNFTGSIGALSVGSVTVSASVAGTNILLDDFQTESAAVEGNIFDGSGSLESAADQLVSVATTLSIADVDGNITTLNPYVTSDAAATVQGRYGVLTLNIDGEYSYTLNGDVNLTAITEKESFNYTLTSASGETAAATLTVDLALQLNGTSHGDIATGSVYDDTFALGGGGDTVIFNLLDAQDATGGNGSDTWTDFSLSDGDQIDVSRLLQGGSDAAGNVGDWLSVETVNGNTVISIDRDGQGTAFSPTELVTLQGVEVTLDELLENHAITV</sequence>
<feature type="domain" description="Bacterial Ig" evidence="2">
    <location>
        <begin position="78"/>
        <end position="160"/>
    </location>
</feature>
<organism evidence="3 4">
    <name type="scientific">Brenneria tiliae</name>
    <dbReference type="NCBI Taxonomy" id="2914984"/>
    <lineage>
        <taxon>Bacteria</taxon>
        <taxon>Pseudomonadati</taxon>
        <taxon>Pseudomonadota</taxon>
        <taxon>Gammaproteobacteria</taxon>
        <taxon>Enterobacterales</taxon>
        <taxon>Pectobacteriaceae</taxon>
        <taxon>Brenneria</taxon>
    </lineage>
</organism>
<feature type="compositionally biased region" description="Low complexity" evidence="1">
    <location>
        <begin position="1089"/>
        <end position="1111"/>
    </location>
</feature>
<dbReference type="Pfam" id="PF17963">
    <property type="entry name" value="Big_9"/>
    <property type="match status" value="1"/>
</dbReference>
<feature type="domain" description="Bacterial Ig" evidence="2">
    <location>
        <begin position="759"/>
        <end position="841"/>
    </location>
</feature>
<protein>
    <submittedName>
        <fullName evidence="3">Ig-like domain-containing protein</fullName>
    </submittedName>
</protein>
<dbReference type="Proteomes" id="UP001203069">
    <property type="component" value="Unassembled WGS sequence"/>
</dbReference>
<evidence type="ECO:0000259" key="2">
    <source>
        <dbReference type="Pfam" id="PF17936"/>
    </source>
</evidence>
<keyword evidence="4" id="KW-1185">Reference proteome</keyword>
<dbReference type="InterPro" id="IPR019960">
    <property type="entry name" value="T1SS_VCA0849"/>
</dbReference>
<feature type="domain" description="Bacterial Ig" evidence="2">
    <location>
        <begin position="163"/>
        <end position="245"/>
    </location>
</feature>
<feature type="domain" description="Bacterial Ig" evidence="2">
    <location>
        <begin position="589"/>
        <end position="671"/>
    </location>
</feature>
<feature type="domain" description="Bacterial Ig" evidence="2">
    <location>
        <begin position="674"/>
        <end position="756"/>
    </location>
</feature>
<feature type="compositionally biased region" description="Polar residues" evidence="1">
    <location>
        <begin position="947"/>
        <end position="958"/>
    </location>
</feature>
<feature type="region of interest" description="Disordered" evidence="1">
    <location>
        <begin position="314"/>
        <end position="357"/>
    </location>
</feature>
<name>A0ABT0MWQ8_9GAMM</name>
<feature type="domain" description="Bacterial Ig" evidence="2">
    <location>
        <begin position="248"/>
        <end position="328"/>
    </location>
</feature>
<evidence type="ECO:0000313" key="3">
    <source>
        <dbReference type="EMBL" id="MCL2894276.1"/>
    </source>
</evidence>
<dbReference type="Gene3D" id="2.60.40.10">
    <property type="entry name" value="Immunoglobulins"/>
    <property type="match status" value="14"/>
</dbReference>
<reference evidence="3 4" key="1">
    <citation type="submission" date="2022-02" db="EMBL/GenBank/DDBJ databases">
        <title>Description of Brenneria tiliae sp. nov. isolated from symptomatic Tilia x moltkei and Tilia x europaea trees in the UK.</title>
        <authorList>
            <person name="Kile H."/>
        </authorList>
    </citation>
    <scope>NUCLEOTIDE SEQUENCE [LARGE SCALE GENOMIC DNA]</scope>
    <source>
        <strain evidence="3 4">MC1SB4.1</strain>
    </source>
</reference>
<feature type="compositionally biased region" description="Low complexity" evidence="1">
    <location>
        <begin position="324"/>
        <end position="334"/>
    </location>
</feature>
<dbReference type="InterPro" id="IPR013783">
    <property type="entry name" value="Ig-like_fold"/>
</dbReference>
<dbReference type="NCBIfam" id="TIGR03661">
    <property type="entry name" value="T1SS_VCA0849"/>
    <property type="match status" value="1"/>
</dbReference>
<feature type="domain" description="Bacterial Ig" evidence="2">
    <location>
        <begin position="844"/>
        <end position="924"/>
    </location>
</feature>
<dbReference type="EMBL" id="JAKPBZ010000113">
    <property type="protein sequence ID" value="MCL2894276.1"/>
    <property type="molecule type" value="Genomic_DNA"/>
</dbReference>
<feature type="region of interest" description="Disordered" evidence="1">
    <location>
        <begin position="910"/>
        <end position="958"/>
    </location>
</feature>
<accession>A0ABT0MWQ8</accession>
<feature type="region of interest" description="Disordered" evidence="1">
    <location>
        <begin position="1089"/>
        <end position="1114"/>
    </location>
</feature>
<feature type="domain" description="Bacterial Ig" evidence="2">
    <location>
        <begin position="933"/>
        <end position="1012"/>
    </location>
</feature>
<dbReference type="NCBIfam" id="TIGR01965">
    <property type="entry name" value="VCBS_repeat"/>
    <property type="match status" value="3"/>
</dbReference>